<proteinExistence type="inferred from homology"/>
<keyword evidence="4 9" id="KW-0547">Nucleotide-binding</keyword>
<keyword evidence="12" id="KW-1185">Reference proteome</keyword>
<evidence type="ECO:0000259" key="10">
    <source>
        <dbReference type="Pfam" id="PF01467"/>
    </source>
</evidence>
<feature type="binding site" evidence="9">
    <location>
        <position position="41"/>
    </location>
    <ligand>
        <name>substrate</name>
    </ligand>
</feature>
<evidence type="ECO:0000256" key="7">
    <source>
        <dbReference type="ARBA" id="ARBA00022993"/>
    </source>
</evidence>
<evidence type="ECO:0000256" key="2">
    <source>
        <dbReference type="ARBA" id="ARBA00022679"/>
    </source>
</evidence>
<feature type="binding site" evidence="9">
    <location>
        <position position="9"/>
    </location>
    <ligand>
        <name>substrate</name>
    </ligand>
</feature>
<evidence type="ECO:0000313" key="12">
    <source>
        <dbReference type="Proteomes" id="UP000887023"/>
    </source>
</evidence>
<keyword evidence="7 9" id="KW-0173">Coenzyme A biosynthesis</keyword>
<feature type="binding site" evidence="9">
    <location>
        <begin position="9"/>
        <end position="10"/>
    </location>
    <ligand>
        <name>ATP</name>
        <dbReference type="ChEBI" id="CHEBI:30616"/>
    </ligand>
</feature>
<feature type="binding site" evidence="9">
    <location>
        <begin position="88"/>
        <end position="90"/>
    </location>
    <ligand>
        <name>ATP</name>
        <dbReference type="ChEBI" id="CHEBI:30616"/>
    </ligand>
</feature>
<evidence type="ECO:0000256" key="1">
    <source>
        <dbReference type="ARBA" id="ARBA00022490"/>
    </source>
</evidence>
<dbReference type="InterPro" id="IPR014729">
    <property type="entry name" value="Rossmann-like_a/b/a_fold"/>
</dbReference>
<dbReference type="GO" id="GO:0004595">
    <property type="term" value="F:pantetheine-phosphate adenylyltransferase activity"/>
    <property type="evidence" value="ECO:0007669"/>
    <property type="project" value="UniProtKB-EC"/>
</dbReference>
<organism evidence="11 12">
    <name type="scientific">Skermania pinensis</name>
    <dbReference type="NCBI Taxonomy" id="39122"/>
    <lineage>
        <taxon>Bacteria</taxon>
        <taxon>Bacillati</taxon>
        <taxon>Actinomycetota</taxon>
        <taxon>Actinomycetes</taxon>
        <taxon>Mycobacteriales</taxon>
        <taxon>Gordoniaceae</taxon>
        <taxon>Skermania</taxon>
    </lineage>
</organism>
<dbReference type="InterPro" id="IPR004821">
    <property type="entry name" value="Cyt_trans-like"/>
</dbReference>
<comment type="subunit">
    <text evidence="9">Homohexamer.</text>
</comment>
<name>A0ABX8S6S6_9ACTN</name>
<evidence type="ECO:0000256" key="6">
    <source>
        <dbReference type="ARBA" id="ARBA00022842"/>
    </source>
</evidence>
<dbReference type="Gene3D" id="3.40.50.620">
    <property type="entry name" value="HUPs"/>
    <property type="match status" value="1"/>
</dbReference>
<evidence type="ECO:0000256" key="9">
    <source>
        <dbReference type="HAMAP-Rule" id="MF_00151"/>
    </source>
</evidence>
<dbReference type="EC" id="2.7.7.3" evidence="9"/>
<comment type="cofactor">
    <cofactor evidence="9">
        <name>Mg(2+)</name>
        <dbReference type="ChEBI" id="CHEBI:18420"/>
    </cofactor>
</comment>
<comment type="function">
    <text evidence="9">Reversibly transfers an adenylyl group from ATP to 4'-phosphopantetheine, yielding dephospho-CoA (dPCoA) and pyrophosphate.</text>
</comment>
<feature type="domain" description="Cytidyltransferase-like" evidence="10">
    <location>
        <begin position="5"/>
        <end position="132"/>
    </location>
</feature>
<dbReference type="NCBIfam" id="TIGR01510">
    <property type="entry name" value="coaD_prev_kdtB"/>
    <property type="match status" value="1"/>
</dbReference>
<dbReference type="Pfam" id="PF01467">
    <property type="entry name" value="CTP_transf_like"/>
    <property type="match status" value="1"/>
</dbReference>
<keyword evidence="6 9" id="KW-0460">Magnesium</keyword>
<keyword evidence="1 9" id="KW-0963">Cytoplasm</keyword>
<evidence type="ECO:0000313" key="11">
    <source>
        <dbReference type="EMBL" id="QXQ12722.1"/>
    </source>
</evidence>
<comment type="catalytic activity">
    <reaction evidence="8 9">
        <text>(R)-4'-phosphopantetheine + ATP + H(+) = 3'-dephospho-CoA + diphosphate</text>
        <dbReference type="Rhea" id="RHEA:19801"/>
        <dbReference type="ChEBI" id="CHEBI:15378"/>
        <dbReference type="ChEBI" id="CHEBI:30616"/>
        <dbReference type="ChEBI" id="CHEBI:33019"/>
        <dbReference type="ChEBI" id="CHEBI:57328"/>
        <dbReference type="ChEBI" id="CHEBI:61723"/>
        <dbReference type="EC" id="2.7.7.3"/>
    </reaction>
</comment>
<dbReference type="EMBL" id="CP079105">
    <property type="protein sequence ID" value="QXQ12722.1"/>
    <property type="molecule type" value="Genomic_DNA"/>
</dbReference>
<feature type="binding site" evidence="9">
    <location>
        <position position="17"/>
    </location>
    <ligand>
        <name>ATP</name>
        <dbReference type="ChEBI" id="CHEBI:30616"/>
    </ligand>
</feature>
<evidence type="ECO:0000256" key="8">
    <source>
        <dbReference type="ARBA" id="ARBA00029346"/>
    </source>
</evidence>
<gene>
    <name evidence="9 11" type="primary">coaD</name>
    <name evidence="11" type="ORF">KV203_12300</name>
</gene>
<dbReference type="InterPro" id="IPR001980">
    <property type="entry name" value="PPAT"/>
</dbReference>
<evidence type="ECO:0000256" key="5">
    <source>
        <dbReference type="ARBA" id="ARBA00022840"/>
    </source>
</evidence>
<evidence type="ECO:0000256" key="4">
    <source>
        <dbReference type="ARBA" id="ARBA00022741"/>
    </source>
</evidence>
<dbReference type="RefSeq" id="WP_066467360.1">
    <property type="nucleotide sequence ID" value="NZ_CBCRUZ010000012.1"/>
</dbReference>
<dbReference type="Proteomes" id="UP000887023">
    <property type="component" value="Chromosome"/>
</dbReference>
<keyword evidence="3 9" id="KW-0548">Nucleotidyltransferase</keyword>
<dbReference type="CDD" id="cd02163">
    <property type="entry name" value="PPAT"/>
    <property type="match status" value="1"/>
</dbReference>
<feature type="binding site" evidence="9">
    <location>
        <position position="87"/>
    </location>
    <ligand>
        <name>substrate</name>
    </ligand>
</feature>
<feature type="binding site" evidence="9">
    <location>
        <begin position="122"/>
        <end position="128"/>
    </location>
    <ligand>
        <name>ATP</name>
        <dbReference type="ChEBI" id="CHEBI:30616"/>
    </ligand>
</feature>
<protein>
    <recommendedName>
        <fullName evidence="9">Phosphopantetheine adenylyltransferase</fullName>
        <ecNumber evidence="9">2.7.7.3</ecNumber>
    </recommendedName>
    <alternativeName>
        <fullName evidence="9">Dephospho-CoA pyrophosphorylase</fullName>
    </alternativeName>
    <alternativeName>
        <fullName evidence="9">Pantetheine-phosphate adenylyltransferase</fullName>
        <shortName evidence="9">PPAT</shortName>
    </alternativeName>
</protein>
<feature type="site" description="Transition state stabilizer" evidence="9">
    <location>
        <position position="17"/>
    </location>
</feature>
<reference evidence="11" key="1">
    <citation type="submission" date="2021-07" db="EMBL/GenBank/DDBJ databases">
        <title>Candidatus Kaistella beijingensis sp. nov. isolated from a municipal wastewater treatment plant is involved in sludge foaming.</title>
        <authorList>
            <person name="Song Y."/>
            <person name="Liu S.-J."/>
        </authorList>
    </citation>
    <scope>NUCLEOTIDE SEQUENCE</scope>
    <source>
        <strain evidence="11">DSM 43998</strain>
    </source>
</reference>
<dbReference type="SUPFAM" id="SSF52374">
    <property type="entry name" value="Nucleotidylyl transferase"/>
    <property type="match status" value="1"/>
</dbReference>
<keyword evidence="2 9" id="KW-0808">Transferase</keyword>
<dbReference type="PANTHER" id="PTHR21342:SF1">
    <property type="entry name" value="PHOSPHOPANTETHEINE ADENYLYLTRANSFERASE"/>
    <property type="match status" value="1"/>
</dbReference>
<comment type="pathway">
    <text evidence="9">Cofactor biosynthesis; coenzyme A biosynthesis; CoA from (R)-pantothenate: step 4/5.</text>
</comment>
<comment type="similarity">
    <text evidence="9">Belongs to the bacterial CoaD family.</text>
</comment>
<dbReference type="PANTHER" id="PTHR21342">
    <property type="entry name" value="PHOSPHOPANTETHEINE ADENYLYLTRANSFERASE"/>
    <property type="match status" value="1"/>
</dbReference>
<sequence length="161" mass="17326">MTGVLCPGSYDPVHNGHLDVITRAAAMFDEVVVTVMVNPNKQGMFTVAERMELLRAVTADLPGVRVDSWAGLLVDFARTHGLVAIVKGLRGAADFDYELQMAQMNRKIGGVDTLYLATGVGTGYLSSSLLKEVAAFGGDVADLLPAVVHERLQQRLAERRA</sequence>
<dbReference type="HAMAP" id="MF_00151">
    <property type="entry name" value="PPAT_bact"/>
    <property type="match status" value="1"/>
</dbReference>
<evidence type="ECO:0000256" key="3">
    <source>
        <dbReference type="ARBA" id="ARBA00022695"/>
    </source>
</evidence>
<comment type="subcellular location">
    <subcellularLocation>
        <location evidence="9">Cytoplasm</location>
    </subcellularLocation>
</comment>
<accession>A0ABX8S6S6</accession>
<dbReference type="NCBIfam" id="TIGR00125">
    <property type="entry name" value="cyt_tran_rel"/>
    <property type="match status" value="1"/>
</dbReference>
<keyword evidence="5 9" id="KW-0067">ATP-binding</keyword>
<feature type="binding site" evidence="9">
    <location>
        <position position="98"/>
    </location>
    <ligand>
        <name>ATP</name>
        <dbReference type="ChEBI" id="CHEBI:30616"/>
    </ligand>
</feature>
<feature type="binding site" evidence="9">
    <location>
        <position position="73"/>
    </location>
    <ligand>
        <name>substrate</name>
    </ligand>
</feature>
<dbReference type="PRINTS" id="PR01020">
    <property type="entry name" value="LPSBIOSNTHSS"/>
</dbReference>